<keyword evidence="2" id="KW-0677">Repeat</keyword>
<accession>A0A2G9HYF4</accession>
<dbReference type="InterPro" id="IPR002885">
    <property type="entry name" value="PPR_rpt"/>
</dbReference>
<dbReference type="EMBL" id="NKXS01000734">
    <property type="protein sequence ID" value="PIN22537.1"/>
    <property type="molecule type" value="Genomic_DNA"/>
</dbReference>
<dbReference type="AlphaFoldDB" id="A0A2G9HYF4"/>
<evidence type="ECO:0000313" key="5">
    <source>
        <dbReference type="Proteomes" id="UP000231279"/>
    </source>
</evidence>
<evidence type="ECO:0000313" key="4">
    <source>
        <dbReference type="EMBL" id="PIN22537.1"/>
    </source>
</evidence>
<dbReference type="Gene3D" id="1.25.40.10">
    <property type="entry name" value="Tetratricopeptide repeat domain"/>
    <property type="match status" value="2"/>
</dbReference>
<evidence type="ECO:0000256" key="2">
    <source>
        <dbReference type="ARBA" id="ARBA00022737"/>
    </source>
</evidence>
<protein>
    <submittedName>
        <fullName evidence="4">Uncharacterized protein</fullName>
    </submittedName>
</protein>
<proteinExistence type="inferred from homology"/>
<dbReference type="Proteomes" id="UP000231279">
    <property type="component" value="Unassembled WGS sequence"/>
</dbReference>
<dbReference type="PROSITE" id="PS51375">
    <property type="entry name" value="PPR"/>
    <property type="match status" value="4"/>
</dbReference>
<keyword evidence="5" id="KW-1185">Reference proteome</keyword>
<comment type="caution">
    <text evidence="4">The sequence shown here is derived from an EMBL/GenBank/DDBJ whole genome shotgun (WGS) entry which is preliminary data.</text>
</comment>
<dbReference type="NCBIfam" id="TIGR00756">
    <property type="entry name" value="PPR"/>
    <property type="match status" value="5"/>
</dbReference>
<name>A0A2G9HYF4_9LAMI</name>
<feature type="repeat" description="PPR" evidence="3">
    <location>
        <begin position="204"/>
        <end position="238"/>
    </location>
</feature>
<dbReference type="PANTHER" id="PTHR47447:SF17">
    <property type="entry name" value="OS12G0638900 PROTEIN"/>
    <property type="match status" value="1"/>
</dbReference>
<dbReference type="InterPro" id="IPR011990">
    <property type="entry name" value="TPR-like_helical_dom_sf"/>
</dbReference>
<feature type="repeat" description="PPR" evidence="3">
    <location>
        <begin position="276"/>
        <end position="310"/>
    </location>
</feature>
<sequence length="397" mass="44403">MSISVSIIGCSCSLIPQKTFDRSFIRFLLFSTYSSVAAEKFLAHLQKDQANVEKALNTVKAKLDSRSITQVLERCAIDKPQLGVRFFIWAALHRSHRYTSYMYSKACKLLDVEQRPQIIIDVIDEYRDEGSVVSVKMFKVVLNLCRAAKDANLGLWVLRKMKEFNCRPDTVSYNVVIRLLVEKAQLDEAMDLMREMGLIDLYPDMITYVSILKGFCDAGRLEDAFGLFKAMKGHGCMPNAVVYSTLLDGICQHGSLEMALEFLGGMEKENGECKPNVVTYTTMINGFAEKGRAVEALRVLDRMDDVGIKPNRVTFAAMLDGLCKEGHVEEACKPENLLLNSYGNLKASDFRVVQLEASLGRLCVTSVSRTIECGQFSAPNFILKIYLCGQAAFGPPR</sequence>
<reference evidence="5" key="1">
    <citation type="journal article" date="2018" name="Gigascience">
        <title>Genome assembly of the Pink Ipe (Handroanthus impetiginosus, Bignoniaceae), a highly valued, ecologically keystone Neotropical timber forest tree.</title>
        <authorList>
            <person name="Silva-Junior O.B."/>
            <person name="Grattapaglia D."/>
            <person name="Novaes E."/>
            <person name="Collevatti R.G."/>
        </authorList>
    </citation>
    <scope>NUCLEOTIDE SEQUENCE [LARGE SCALE GENOMIC DNA]</scope>
    <source>
        <strain evidence="5">cv. UFG-1</strain>
    </source>
</reference>
<gene>
    <name evidence="4" type="ORF">CDL12_04758</name>
</gene>
<dbReference type="STRING" id="429701.A0A2G9HYF4"/>
<organism evidence="4 5">
    <name type="scientific">Handroanthus impetiginosus</name>
    <dbReference type="NCBI Taxonomy" id="429701"/>
    <lineage>
        <taxon>Eukaryota</taxon>
        <taxon>Viridiplantae</taxon>
        <taxon>Streptophyta</taxon>
        <taxon>Embryophyta</taxon>
        <taxon>Tracheophyta</taxon>
        <taxon>Spermatophyta</taxon>
        <taxon>Magnoliopsida</taxon>
        <taxon>eudicotyledons</taxon>
        <taxon>Gunneridae</taxon>
        <taxon>Pentapetalae</taxon>
        <taxon>asterids</taxon>
        <taxon>lamiids</taxon>
        <taxon>Lamiales</taxon>
        <taxon>Bignoniaceae</taxon>
        <taxon>Crescentiina</taxon>
        <taxon>Tabebuia alliance</taxon>
        <taxon>Handroanthus</taxon>
    </lineage>
</organism>
<feature type="repeat" description="PPR" evidence="3">
    <location>
        <begin position="169"/>
        <end position="203"/>
    </location>
</feature>
<comment type="similarity">
    <text evidence="1">Belongs to the PPR family. P subfamily.</text>
</comment>
<dbReference type="PANTHER" id="PTHR47447">
    <property type="entry name" value="OS03G0856100 PROTEIN"/>
    <property type="match status" value="1"/>
</dbReference>
<evidence type="ECO:0000256" key="1">
    <source>
        <dbReference type="ARBA" id="ARBA00007626"/>
    </source>
</evidence>
<dbReference type="Pfam" id="PF13041">
    <property type="entry name" value="PPR_2"/>
    <property type="match status" value="2"/>
</dbReference>
<dbReference type="Pfam" id="PF13812">
    <property type="entry name" value="PPR_3"/>
    <property type="match status" value="1"/>
</dbReference>
<feature type="repeat" description="PPR" evidence="3">
    <location>
        <begin position="239"/>
        <end position="273"/>
    </location>
</feature>
<evidence type="ECO:0000256" key="3">
    <source>
        <dbReference type="PROSITE-ProRule" id="PRU00708"/>
    </source>
</evidence>
<dbReference type="OrthoDB" id="185373at2759"/>